<evidence type="ECO:0000313" key="3">
    <source>
        <dbReference type="EMBL" id="MFM2484039.1"/>
    </source>
</evidence>
<dbReference type="Proteomes" id="UP001629953">
    <property type="component" value="Unassembled WGS sequence"/>
</dbReference>
<organism evidence="3 4">
    <name type="scientific">Celerinatantimonas yamalensis</name>
    <dbReference type="NCBI Taxonomy" id="559956"/>
    <lineage>
        <taxon>Bacteria</taxon>
        <taxon>Pseudomonadati</taxon>
        <taxon>Pseudomonadota</taxon>
        <taxon>Gammaproteobacteria</taxon>
        <taxon>Celerinatantimonadaceae</taxon>
        <taxon>Celerinatantimonas</taxon>
    </lineage>
</organism>
<dbReference type="InterPro" id="IPR051330">
    <property type="entry name" value="Phosphatase_reg/MetRdx"/>
</dbReference>
<comment type="similarity">
    <text evidence="1">Belongs to the free Met sulfoxide reductase family.</text>
</comment>
<dbReference type="EMBL" id="JBEQCT010000001">
    <property type="protein sequence ID" value="MFM2484039.1"/>
    <property type="molecule type" value="Genomic_DNA"/>
</dbReference>
<protein>
    <submittedName>
        <fullName evidence="3">GAF domain-containing protein</fullName>
    </submittedName>
</protein>
<dbReference type="RefSeq" id="WP_408622182.1">
    <property type="nucleotide sequence ID" value="NZ_JBEQCT010000001.1"/>
</dbReference>
<sequence>MTDKVKFYTRLTQQITALSGPDIHWLSTLANTTALLWLELEDINWVGFYLAKNDQLILGPFQGNPACTHIAIGQGVCGSAFAEKTIFRVSDVHQFPGHIACDAASQSEIVLPLYTGSQLIGVLDIDSPSINRFDGQDEAGLAELLVQLSDHLSEIEF</sequence>
<evidence type="ECO:0000256" key="1">
    <source>
        <dbReference type="ARBA" id="ARBA00038454"/>
    </source>
</evidence>
<feature type="domain" description="GAF" evidence="2">
    <location>
        <begin position="46"/>
        <end position="149"/>
    </location>
</feature>
<keyword evidence="4" id="KW-1185">Reference proteome</keyword>
<dbReference type="InterPro" id="IPR003018">
    <property type="entry name" value="GAF"/>
</dbReference>
<reference evidence="3 4" key="1">
    <citation type="journal article" date="2013" name="Int. J. Syst. Evol. Microbiol.">
        <title>Celerinatantimonas yamalensis sp. nov., a cold-adapted diazotrophic bacterium from a cold permafrost brine.</title>
        <authorList>
            <person name="Shcherbakova V."/>
            <person name="Chuvilskaya N."/>
            <person name="Rivkina E."/>
            <person name="Demidov N."/>
            <person name="Uchaeva V."/>
            <person name="Suetin S."/>
            <person name="Suzina N."/>
            <person name="Gilichinsky D."/>
        </authorList>
    </citation>
    <scope>NUCLEOTIDE SEQUENCE [LARGE SCALE GENOMIC DNA]</scope>
    <source>
        <strain evidence="3 4">C7</strain>
    </source>
</reference>
<name>A0ABW9G2Z7_9GAMM</name>
<dbReference type="Pfam" id="PF13185">
    <property type="entry name" value="GAF_2"/>
    <property type="match status" value="1"/>
</dbReference>
<dbReference type="PANTHER" id="PTHR21021:SF15">
    <property type="entry name" value="FREE METHIONINE-R-SULFOXIDE REDUCTASE"/>
    <property type="match status" value="1"/>
</dbReference>
<gene>
    <name evidence="3" type="ORF">ABUE30_02985</name>
</gene>
<dbReference type="PANTHER" id="PTHR21021">
    <property type="entry name" value="GAF/PUTATIVE CYTOSKELETAL PROTEIN"/>
    <property type="match status" value="1"/>
</dbReference>
<dbReference type="Gene3D" id="3.30.450.40">
    <property type="match status" value="1"/>
</dbReference>
<evidence type="ECO:0000259" key="2">
    <source>
        <dbReference type="Pfam" id="PF13185"/>
    </source>
</evidence>
<accession>A0ABW9G2Z7</accession>
<dbReference type="InterPro" id="IPR029016">
    <property type="entry name" value="GAF-like_dom_sf"/>
</dbReference>
<comment type="caution">
    <text evidence="3">The sequence shown here is derived from an EMBL/GenBank/DDBJ whole genome shotgun (WGS) entry which is preliminary data.</text>
</comment>
<dbReference type="InterPro" id="IPR000614">
    <property type="entry name" value="FRMsr_CS"/>
</dbReference>
<evidence type="ECO:0000313" key="4">
    <source>
        <dbReference type="Proteomes" id="UP001629953"/>
    </source>
</evidence>
<dbReference type="SUPFAM" id="SSF55781">
    <property type="entry name" value="GAF domain-like"/>
    <property type="match status" value="1"/>
</dbReference>
<proteinExistence type="inferred from homology"/>
<dbReference type="PROSITE" id="PS01320">
    <property type="entry name" value="UPF0067"/>
    <property type="match status" value="1"/>
</dbReference>